<evidence type="ECO:0000313" key="7">
    <source>
        <dbReference type="Proteomes" id="UP000027647"/>
    </source>
</evidence>
<evidence type="ECO:0000256" key="2">
    <source>
        <dbReference type="ARBA" id="ARBA00022723"/>
    </source>
</evidence>
<sequence>MTEFSPLDAEIRDLLRFAAERSMMPRFRALADEEIEMKGVDDPVTVVDREVEQFLTEALTRLAPDVAVVGEEAVAADETVLEKLSEACWIIDPLDGTANFTEGKEPFGIIVALADAGTTLAGWLYDPHKDRLAHARKGEGAFINGEKIKARTSGQTPPIAAISRLFLNEEERAELDRKIAPHYALTDIPRCAAEQYPRLALGENDISTFQRTLPWDHAAGALWLNEAGGKVARYDGSEYRVDEPSRKGLLGASHPDLWEAFAKRLQGQLG</sequence>
<dbReference type="PRINTS" id="PR00377">
    <property type="entry name" value="IMPHPHTASES"/>
</dbReference>
<dbReference type="PANTHER" id="PTHR20854">
    <property type="entry name" value="INOSITOL MONOPHOSPHATASE"/>
    <property type="match status" value="1"/>
</dbReference>
<organism evidence="6 7">
    <name type="scientific">Erythrobacter longus</name>
    <dbReference type="NCBI Taxonomy" id="1044"/>
    <lineage>
        <taxon>Bacteria</taxon>
        <taxon>Pseudomonadati</taxon>
        <taxon>Pseudomonadota</taxon>
        <taxon>Alphaproteobacteria</taxon>
        <taxon>Sphingomonadales</taxon>
        <taxon>Erythrobacteraceae</taxon>
        <taxon>Erythrobacter/Porphyrobacter group</taxon>
        <taxon>Erythrobacter</taxon>
    </lineage>
</organism>
<feature type="binding site" evidence="5">
    <location>
        <position position="95"/>
    </location>
    <ligand>
        <name>Mg(2+)</name>
        <dbReference type="ChEBI" id="CHEBI:18420"/>
        <label>1</label>
        <note>catalytic</note>
    </ligand>
</feature>
<dbReference type="PROSITE" id="PS00629">
    <property type="entry name" value="IMP_1"/>
    <property type="match status" value="1"/>
</dbReference>
<dbReference type="GO" id="GO:0007165">
    <property type="term" value="P:signal transduction"/>
    <property type="evidence" value="ECO:0007669"/>
    <property type="project" value="TreeGrafter"/>
</dbReference>
<evidence type="ECO:0000256" key="1">
    <source>
        <dbReference type="ARBA" id="ARBA00009759"/>
    </source>
</evidence>
<dbReference type="GO" id="GO:0006020">
    <property type="term" value="P:inositol metabolic process"/>
    <property type="evidence" value="ECO:0007669"/>
    <property type="project" value="TreeGrafter"/>
</dbReference>
<dbReference type="InterPro" id="IPR020583">
    <property type="entry name" value="Inositol_monoP_metal-BS"/>
</dbReference>
<keyword evidence="7" id="KW-1185">Reference proteome</keyword>
<evidence type="ECO:0000256" key="5">
    <source>
        <dbReference type="PIRSR" id="PIRSR600760-2"/>
    </source>
</evidence>
<dbReference type="Gene3D" id="3.30.540.10">
    <property type="entry name" value="Fructose-1,6-Bisphosphatase, subunit A, domain 1"/>
    <property type="match status" value="1"/>
</dbReference>
<dbReference type="eggNOG" id="COG0483">
    <property type="taxonomic scope" value="Bacteria"/>
</dbReference>
<evidence type="ECO:0000256" key="4">
    <source>
        <dbReference type="ARBA" id="ARBA00022842"/>
    </source>
</evidence>
<dbReference type="STRING" id="1044.EH31_00725"/>
<dbReference type="RefSeq" id="WP_034957514.1">
    <property type="nucleotide sequence ID" value="NZ_JMIW01000001.1"/>
</dbReference>
<proteinExistence type="inferred from homology"/>
<dbReference type="EMBL" id="JMIW01000001">
    <property type="protein sequence ID" value="KEO91221.1"/>
    <property type="molecule type" value="Genomic_DNA"/>
</dbReference>
<dbReference type="InterPro" id="IPR000760">
    <property type="entry name" value="Inositol_monophosphatase-like"/>
</dbReference>
<dbReference type="AlphaFoldDB" id="A0A074M8W1"/>
<dbReference type="Pfam" id="PF00459">
    <property type="entry name" value="Inositol_P"/>
    <property type="match status" value="1"/>
</dbReference>
<evidence type="ECO:0000313" key="6">
    <source>
        <dbReference type="EMBL" id="KEO91221.1"/>
    </source>
</evidence>
<feature type="binding site" evidence="5">
    <location>
        <position position="94"/>
    </location>
    <ligand>
        <name>Mg(2+)</name>
        <dbReference type="ChEBI" id="CHEBI:18420"/>
        <label>1</label>
        <note>catalytic</note>
    </ligand>
</feature>
<feature type="binding site" evidence="5">
    <location>
        <position position="71"/>
    </location>
    <ligand>
        <name>Mg(2+)</name>
        <dbReference type="ChEBI" id="CHEBI:18420"/>
        <label>1</label>
        <note>catalytic</note>
    </ligand>
</feature>
<gene>
    <name evidence="6" type="ORF">EH31_00725</name>
</gene>
<comment type="cofactor">
    <cofactor evidence="5">
        <name>Mg(2+)</name>
        <dbReference type="ChEBI" id="CHEBI:18420"/>
    </cofactor>
</comment>
<dbReference type="SUPFAM" id="SSF56655">
    <property type="entry name" value="Carbohydrate phosphatase"/>
    <property type="match status" value="1"/>
</dbReference>
<feature type="binding site" evidence="5">
    <location>
        <position position="216"/>
    </location>
    <ligand>
        <name>Mg(2+)</name>
        <dbReference type="ChEBI" id="CHEBI:18420"/>
        <label>1</label>
        <note>catalytic</note>
    </ligand>
</feature>
<keyword evidence="2 5" id="KW-0479">Metal-binding</keyword>
<dbReference type="Gene3D" id="3.40.190.80">
    <property type="match status" value="1"/>
</dbReference>
<dbReference type="OrthoDB" id="9785695at2"/>
<evidence type="ECO:0000256" key="3">
    <source>
        <dbReference type="ARBA" id="ARBA00022801"/>
    </source>
</evidence>
<accession>A0A074M8W1</accession>
<keyword evidence="4 5" id="KW-0460">Magnesium</keyword>
<dbReference type="Proteomes" id="UP000027647">
    <property type="component" value="Unassembled WGS sequence"/>
</dbReference>
<protein>
    <submittedName>
        <fullName evidence="6">Inositol monophosphatase</fullName>
    </submittedName>
</protein>
<keyword evidence="3" id="KW-0378">Hydrolase</keyword>
<reference evidence="6 7" key="1">
    <citation type="submission" date="2014-04" db="EMBL/GenBank/DDBJ databases">
        <title>A comprehensive comparison of genomes of Erythrobacter spp. strains.</title>
        <authorList>
            <person name="Zheng Q."/>
        </authorList>
    </citation>
    <scope>NUCLEOTIDE SEQUENCE [LARGE SCALE GENOMIC DNA]</scope>
    <source>
        <strain evidence="6 7">DSM 6997</strain>
    </source>
</reference>
<dbReference type="PANTHER" id="PTHR20854:SF4">
    <property type="entry name" value="INOSITOL-1-MONOPHOSPHATASE-RELATED"/>
    <property type="match status" value="1"/>
</dbReference>
<feature type="binding site" evidence="5">
    <location>
        <position position="92"/>
    </location>
    <ligand>
        <name>Mg(2+)</name>
        <dbReference type="ChEBI" id="CHEBI:18420"/>
        <label>1</label>
        <note>catalytic</note>
    </ligand>
</feature>
<dbReference type="GO" id="GO:0008934">
    <property type="term" value="F:inositol monophosphate 1-phosphatase activity"/>
    <property type="evidence" value="ECO:0007669"/>
    <property type="project" value="TreeGrafter"/>
</dbReference>
<comment type="caution">
    <text evidence="6">The sequence shown here is derived from an EMBL/GenBank/DDBJ whole genome shotgun (WGS) entry which is preliminary data.</text>
</comment>
<comment type="similarity">
    <text evidence="1">Belongs to the inositol monophosphatase superfamily.</text>
</comment>
<dbReference type="GO" id="GO:0046872">
    <property type="term" value="F:metal ion binding"/>
    <property type="evidence" value="ECO:0007669"/>
    <property type="project" value="UniProtKB-KW"/>
</dbReference>
<name>A0A074M8W1_ERYLO</name>